<comment type="caution">
    <text evidence="2">The sequence shown here is derived from an EMBL/GenBank/DDBJ whole genome shotgun (WGS) entry which is preliminary data.</text>
</comment>
<dbReference type="InterPro" id="IPR000835">
    <property type="entry name" value="HTH_MarR-typ"/>
</dbReference>
<keyword evidence="3" id="KW-1185">Reference proteome</keyword>
<sequence length="166" mass="18443">MATSTDTSTPAISINLYDHPGHLIRRAHQISVSMFHDLVGREVTPVQYAVLRMLQELPGLDQVTLAQRVGLDTSTTADIAVRLEAKGWIVREVLPRRQRRLLLTPAGEQLLDELIPGVNALNHGLLDGMGEEDARDLLRLLRKFVHLNNDQSRAPLRSASDEANSN</sequence>
<gene>
    <name evidence="2" type="ORF">CI15_28940</name>
</gene>
<dbReference type="RefSeq" id="WP_062134997.1">
    <property type="nucleotide sequence ID" value="NZ_LRBG01000038.1"/>
</dbReference>
<feature type="domain" description="HTH marR-type" evidence="1">
    <location>
        <begin position="1"/>
        <end position="146"/>
    </location>
</feature>
<proteinExistence type="predicted"/>
<dbReference type="GO" id="GO:0006950">
    <property type="term" value="P:response to stress"/>
    <property type="evidence" value="ECO:0007669"/>
    <property type="project" value="TreeGrafter"/>
</dbReference>
<evidence type="ECO:0000259" key="1">
    <source>
        <dbReference type="PROSITE" id="PS50995"/>
    </source>
</evidence>
<dbReference type="SMART" id="SM00347">
    <property type="entry name" value="HTH_MARR"/>
    <property type="match status" value="1"/>
</dbReference>
<evidence type="ECO:0000313" key="2">
    <source>
        <dbReference type="EMBL" id="KXU83137.1"/>
    </source>
</evidence>
<organism evidence="2 3">
    <name type="scientific">Paraburkholderia monticola</name>
    <dbReference type="NCBI Taxonomy" id="1399968"/>
    <lineage>
        <taxon>Bacteria</taxon>
        <taxon>Pseudomonadati</taxon>
        <taxon>Pseudomonadota</taxon>
        <taxon>Betaproteobacteria</taxon>
        <taxon>Burkholderiales</taxon>
        <taxon>Burkholderiaceae</taxon>
        <taxon>Paraburkholderia</taxon>
    </lineage>
</organism>
<accession>A0A149PDL2</accession>
<dbReference type="InterPro" id="IPR036390">
    <property type="entry name" value="WH_DNA-bd_sf"/>
</dbReference>
<dbReference type="PANTHER" id="PTHR33164:SF95">
    <property type="entry name" value="TRANSCRIPTIONAL REGULATOR"/>
    <property type="match status" value="1"/>
</dbReference>
<dbReference type="InterPro" id="IPR036388">
    <property type="entry name" value="WH-like_DNA-bd_sf"/>
</dbReference>
<dbReference type="AlphaFoldDB" id="A0A149PDL2"/>
<dbReference type="PANTHER" id="PTHR33164">
    <property type="entry name" value="TRANSCRIPTIONAL REGULATOR, MARR FAMILY"/>
    <property type="match status" value="1"/>
</dbReference>
<dbReference type="GO" id="GO:0003700">
    <property type="term" value="F:DNA-binding transcription factor activity"/>
    <property type="evidence" value="ECO:0007669"/>
    <property type="project" value="InterPro"/>
</dbReference>
<reference evidence="2 3" key="1">
    <citation type="journal article" date="2015" name="Int. J. Syst. Evol. Microbiol.">
        <title>Burkholderia monticola sp. nov., isolated from mountain soil.</title>
        <authorList>
            <person name="Baek I."/>
            <person name="Seo B."/>
            <person name="Lee I."/>
            <person name="Yi H."/>
            <person name="Chun J."/>
        </authorList>
    </citation>
    <scope>NUCLEOTIDE SEQUENCE [LARGE SCALE GENOMIC DNA]</scope>
    <source>
        <strain evidence="2 3">JC2948</strain>
    </source>
</reference>
<dbReference type="EMBL" id="LRBG01000038">
    <property type="protein sequence ID" value="KXU83137.1"/>
    <property type="molecule type" value="Genomic_DNA"/>
</dbReference>
<dbReference type="InterPro" id="IPR039422">
    <property type="entry name" value="MarR/SlyA-like"/>
</dbReference>
<dbReference type="Proteomes" id="UP000075613">
    <property type="component" value="Unassembled WGS sequence"/>
</dbReference>
<dbReference type="OrthoDB" id="4549026at2"/>
<dbReference type="PROSITE" id="PS50995">
    <property type="entry name" value="HTH_MARR_2"/>
    <property type="match status" value="1"/>
</dbReference>
<dbReference type="Gene3D" id="1.10.10.10">
    <property type="entry name" value="Winged helix-like DNA-binding domain superfamily/Winged helix DNA-binding domain"/>
    <property type="match status" value="1"/>
</dbReference>
<dbReference type="SUPFAM" id="SSF46785">
    <property type="entry name" value="Winged helix' DNA-binding domain"/>
    <property type="match status" value="1"/>
</dbReference>
<dbReference type="Pfam" id="PF01047">
    <property type="entry name" value="MarR"/>
    <property type="match status" value="1"/>
</dbReference>
<name>A0A149PDL2_9BURK</name>
<evidence type="ECO:0000313" key="3">
    <source>
        <dbReference type="Proteomes" id="UP000075613"/>
    </source>
</evidence>
<protein>
    <submittedName>
        <fullName evidence="2">MarR family transcriptional regulator</fullName>
    </submittedName>
</protein>
<dbReference type="STRING" id="1399968.CI15_28940"/>